<feature type="non-terminal residue" evidence="1">
    <location>
        <position position="125"/>
    </location>
</feature>
<dbReference type="EMBL" id="QJKJ01015576">
    <property type="protein sequence ID" value="RDX62302.1"/>
    <property type="molecule type" value="Genomic_DNA"/>
</dbReference>
<organism evidence="1 2">
    <name type="scientific">Mucuna pruriens</name>
    <name type="common">Velvet bean</name>
    <name type="synonym">Dolichos pruriens</name>
    <dbReference type="NCBI Taxonomy" id="157652"/>
    <lineage>
        <taxon>Eukaryota</taxon>
        <taxon>Viridiplantae</taxon>
        <taxon>Streptophyta</taxon>
        <taxon>Embryophyta</taxon>
        <taxon>Tracheophyta</taxon>
        <taxon>Spermatophyta</taxon>
        <taxon>Magnoliopsida</taxon>
        <taxon>eudicotyledons</taxon>
        <taxon>Gunneridae</taxon>
        <taxon>Pentapetalae</taxon>
        <taxon>rosids</taxon>
        <taxon>fabids</taxon>
        <taxon>Fabales</taxon>
        <taxon>Fabaceae</taxon>
        <taxon>Papilionoideae</taxon>
        <taxon>50 kb inversion clade</taxon>
        <taxon>NPAAA clade</taxon>
        <taxon>indigoferoid/millettioid clade</taxon>
        <taxon>Phaseoleae</taxon>
        <taxon>Mucuna</taxon>
    </lineage>
</organism>
<gene>
    <name evidence="1" type="ORF">CR513_59380</name>
</gene>
<reference evidence="1" key="1">
    <citation type="submission" date="2018-05" db="EMBL/GenBank/DDBJ databases">
        <title>Draft genome of Mucuna pruriens seed.</title>
        <authorList>
            <person name="Nnadi N.E."/>
            <person name="Vos R."/>
            <person name="Hasami M.H."/>
            <person name="Devisetty U.K."/>
            <person name="Aguiy J.C."/>
        </authorList>
    </citation>
    <scope>NUCLEOTIDE SEQUENCE [LARGE SCALE GENOMIC DNA]</scope>
    <source>
        <strain evidence="1">JCA_2017</strain>
    </source>
</reference>
<comment type="caution">
    <text evidence="1">The sequence shown here is derived from an EMBL/GenBank/DDBJ whole genome shotgun (WGS) entry which is preliminary data.</text>
</comment>
<protein>
    <submittedName>
        <fullName evidence="1">Uncharacterized protein</fullName>
    </submittedName>
</protein>
<keyword evidence="2" id="KW-1185">Reference proteome</keyword>
<evidence type="ECO:0000313" key="2">
    <source>
        <dbReference type="Proteomes" id="UP000257109"/>
    </source>
</evidence>
<dbReference type="Proteomes" id="UP000257109">
    <property type="component" value="Unassembled WGS sequence"/>
</dbReference>
<evidence type="ECO:0000313" key="1">
    <source>
        <dbReference type="EMBL" id="RDX62302.1"/>
    </source>
</evidence>
<dbReference type="AlphaFoldDB" id="A0A371E8E0"/>
<sequence length="125" mass="13923">MVYLHEIVEVTSENETSFAFSMTVLAAPLVAIIEQHNYALWSIVVHDIPSAAPINENDHDNSSIIVHQDYLHDPSIEFLEMHYGKGSLEEVQPSTLGAPSSSCVPMVKIGQTTLLSIWVLLETYR</sequence>
<proteinExistence type="predicted"/>
<feature type="non-terminal residue" evidence="1">
    <location>
        <position position="1"/>
    </location>
</feature>
<name>A0A371E8E0_MUCPR</name>
<accession>A0A371E8E0</accession>